<feature type="transmembrane region" description="Helical" evidence="2">
    <location>
        <begin position="212"/>
        <end position="231"/>
    </location>
</feature>
<comment type="caution">
    <text evidence="4">The sequence shown here is derived from an EMBL/GenBank/DDBJ whole genome shotgun (WGS) entry which is preliminary data.</text>
</comment>
<dbReference type="SUPFAM" id="SSF101898">
    <property type="entry name" value="NHL repeat"/>
    <property type="match status" value="1"/>
</dbReference>
<proteinExistence type="predicted"/>
<feature type="transmembrane region" description="Helical" evidence="2">
    <location>
        <begin position="279"/>
        <end position="300"/>
    </location>
</feature>
<keyword evidence="2" id="KW-0812">Transmembrane</keyword>
<sequence>MASPIFYLSLLLLFHLTPTHQVAAGGELVYEDGYTVSTVLDGDKSNLKVNPHSLLHQSTPSDLFVLLDSAASTFYTVSLPTTSNKTEIQRLAGNGEHSYTDGELGLARFNKPRSFAVDFSGNVYVADQRNHAIRKITKSGVSTIAGGYSQKAGRTDGPGKDASFSDDFELTFIAQRCALMISDRGNRLVRQINLKTADCRRHSGSVLGSTSAWLLGLGLSCLLGLIVGFVIRPYVTPYEGLAPHHPTWTWTPCLTSLERQIVMLCSDIRNAVAKSTAYVLFRQIILLVLSYLSLMVRPMLMESRTTCEKSVSLLDLDEVSSSSCSSSNVIMSPEVDDQLKDLLTLGGGLFSPVNANELVEHEEEKESTDVSSGKPEKIDGMILASLMNFEEEATRVCSPRLTQPVSGLVKRR</sequence>
<dbReference type="PANTHER" id="PTHR13833">
    <property type="match status" value="1"/>
</dbReference>
<name>A0AAW2S0H1_SESRA</name>
<feature type="signal peptide" evidence="3">
    <location>
        <begin position="1"/>
        <end position="24"/>
    </location>
</feature>
<gene>
    <name evidence="4" type="ORF">Sradi_2951800</name>
</gene>
<dbReference type="InterPro" id="IPR011042">
    <property type="entry name" value="6-blade_b-propeller_TolB-like"/>
</dbReference>
<protein>
    <recommendedName>
        <fullName evidence="5">NHL domain-containing protein</fullName>
    </recommendedName>
</protein>
<evidence type="ECO:0008006" key="5">
    <source>
        <dbReference type="Google" id="ProtNLM"/>
    </source>
</evidence>
<dbReference type="EMBL" id="JACGWJ010000012">
    <property type="protein sequence ID" value="KAL0385575.1"/>
    <property type="molecule type" value="Genomic_DNA"/>
</dbReference>
<dbReference type="InterPro" id="IPR001258">
    <property type="entry name" value="NHL_repeat"/>
</dbReference>
<dbReference type="PANTHER" id="PTHR13833:SF71">
    <property type="entry name" value="NHL DOMAIN-CONTAINING PROTEIN"/>
    <property type="match status" value="1"/>
</dbReference>
<keyword evidence="2" id="KW-0472">Membrane</keyword>
<evidence type="ECO:0000256" key="3">
    <source>
        <dbReference type="SAM" id="SignalP"/>
    </source>
</evidence>
<evidence type="ECO:0000256" key="2">
    <source>
        <dbReference type="SAM" id="Phobius"/>
    </source>
</evidence>
<keyword evidence="1" id="KW-0677">Repeat</keyword>
<evidence type="ECO:0000256" key="1">
    <source>
        <dbReference type="ARBA" id="ARBA00022737"/>
    </source>
</evidence>
<keyword evidence="3" id="KW-0732">Signal</keyword>
<dbReference type="Pfam" id="PF01436">
    <property type="entry name" value="NHL"/>
    <property type="match status" value="1"/>
</dbReference>
<feature type="chain" id="PRO_5043340804" description="NHL domain-containing protein" evidence="3">
    <location>
        <begin position="25"/>
        <end position="412"/>
    </location>
</feature>
<dbReference type="AlphaFoldDB" id="A0AAW2S0H1"/>
<reference evidence="4" key="1">
    <citation type="submission" date="2020-06" db="EMBL/GenBank/DDBJ databases">
        <authorList>
            <person name="Li T."/>
            <person name="Hu X."/>
            <person name="Zhang T."/>
            <person name="Song X."/>
            <person name="Zhang H."/>
            <person name="Dai N."/>
            <person name="Sheng W."/>
            <person name="Hou X."/>
            <person name="Wei L."/>
        </authorList>
    </citation>
    <scope>NUCLEOTIDE SEQUENCE</scope>
    <source>
        <strain evidence="4">G02</strain>
        <tissue evidence="4">Leaf</tissue>
    </source>
</reference>
<keyword evidence="2" id="KW-1133">Transmembrane helix</keyword>
<dbReference type="Gene3D" id="2.120.10.30">
    <property type="entry name" value="TolB, C-terminal domain"/>
    <property type="match status" value="1"/>
</dbReference>
<accession>A0AAW2S0H1</accession>
<evidence type="ECO:0000313" key="4">
    <source>
        <dbReference type="EMBL" id="KAL0385575.1"/>
    </source>
</evidence>
<reference evidence="4" key="2">
    <citation type="journal article" date="2024" name="Plant">
        <title>Genomic evolution and insights into agronomic trait innovations of Sesamum species.</title>
        <authorList>
            <person name="Miao H."/>
            <person name="Wang L."/>
            <person name="Qu L."/>
            <person name="Liu H."/>
            <person name="Sun Y."/>
            <person name="Le M."/>
            <person name="Wang Q."/>
            <person name="Wei S."/>
            <person name="Zheng Y."/>
            <person name="Lin W."/>
            <person name="Duan Y."/>
            <person name="Cao H."/>
            <person name="Xiong S."/>
            <person name="Wang X."/>
            <person name="Wei L."/>
            <person name="Li C."/>
            <person name="Ma Q."/>
            <person name="Ju M."/>
            <person name="Zhao R."/>
            <person name="Li G."/>
            <person name="Mu C."/>
            <person name="Tian Q."/>
            <person name="Mei H."/>
            <person name="Zhang T."/>
            <person name="Gao T."/>
            <person name="Zhang H."/>
        </authorList>
    </citation>
    <scope>NUCLEOTIDE SEQUENCE</scope>
    <source>
        <strain evidence="4">G02</strain>
    </source>
</reference>
<organism evidence="4">
    <name type="scientific">Sesamum radiatum</name>
    <name type="common">Black benniseed</name>
    <dbReference type="NCBI Taxonomy" id="300843"/>
    <lineage>
        <taxon>Eukaryota</taxon>
        <taxon>Viridiplantae</taxon>
        <taxon>Streptophyta</taxon>
        <taxon>Embryophyta</taxon>
        <taxon>Tracheophyta</taxon>
        <taxon>Spermatophyta</taxon>
        <taxon>Magnoliopsida</taxon>
        <taxon>eudicotyledons</taxon>
        <taxon>Gunneridae</taxon>
        <taxon>Pentapetalae</taxon>
        <taxon>asterids</taxon>
        <taxon>lamiids</taxon>
        <taxon>Lamiales</taxon>
        <taxon>Pedaliaceae</taxon>
        <taxon>Sesamum</taxon>
    </lineage>
</organism>